<evidence type="ECO:0000256" key="3">
    <source>
        <dbReference type="HAMAP-Rule" id="MF_01440"/>
    </source>
</evidence>
<dbReference type="GO" id="GO:0006935">
    <property type="term" value="P:chemotaxis"/>
    <property type="evidence" value="ECO:0007669"/>
    <property type="project" value="UniProtKB-UniRule"/>
</dbReference>
<comment type="similarity">
    <text evidence="3">Belongs to the CheD family.</text>
</comment>
<evidence type="ECO:0000313" key="5">
    <source>
        <dbReference type="Proteomes" id="UP000198994"/>
    </source>
</evidence>
<protein>
    <recommendedName>
        <fullName evidence="3">Probable chemoreceptor glutamine deamidase CheD</fullName>
        <ecNumber evidence="3">3.5.1.44</ecNumber>
    </recommendedName>
</protein>
<dbReference type="PANTHER" id="PTHR35147:SF3">
    <property type="entry name" value="CHEMORECEPTOR GLUTAMINE DEAMIDASE CHED 1-RELATED"/>
    <property type="match status" value="1"/>
</dbReference>
<dbReference type="HAMAP" id="MF_01440">
    <property type="entry name" value="CheD"/>
    <property type="match status" value="1"/>
</dbReference>
<dbReference type="OrthoDB" id="9807202at2"/>
<dbReference type="PROSITE" id="PS51257">
    <property type="entry name" value="PROKAR_LIPOPROTEIN"/>
    <property type="match status" value="1"/>
</dbReference>
<sequence length="176" mass="19020">MIEGPEKLINVIQGEYRISDDPACVLSTVLGSCAAVCLTDPEAKIGGMNHFLLPHRAGREGEDVRYGAYSMELLINGLLKRGARKNRMTAKLFGGAKMLTQLRDIGVSNVAFAREFLQSEGIPIASESTGGNAARRIRFWPTDGRVKQFIVPGEVERVAPPVVAPPPPSSGEITLF</sequence>
<name>A0A1G7JT61_9RHOB</name>
<dbReference type="SUPFAM" id="SSF64438">
    <property type="entry name" value="CNF1/YfiH-like putative cysteine hydrolases"/>
    <property type="match status" value="1"/>
</dbReference>
<accession>A0A1G7JT61</accession>
<dbReference type="PANTHER" id="PTHR35147">
    <property type="entry name" value="CHEMORECEPTOR GLUTAMINE DEAMIDASE CHED-RELATED"/>
    <property type="match status" value="1"/>
</dbReference>
<proteinExistence type="inferred from homology"/>
<keyword evidence="2 3" id="KW-0378">Hydrolase</keyword>
<dbReference type="InterPro" id="IPR011324">
    <property type="entry name" value="Cytotoxic_necrot_fac-like_cat"/>
</dbReference>
<evidence type="ECO:0000313" key="4">
    <source>
        <dbReference type="EMBL" id="SDF28071.1"/>
    </source>
</evidence>
<dbReference type="InterPro" id="IPR038592">
    <property type="entry name" value="CheD-like_sf"/>
</dbReference>
<gene>
    <name evidence="3" type="primary">cheD</name>
    <name evidence="4" type="ORF">SAMN04488105_11639</name>
</gene>
<dbReference type="EC" id="3.5.1.44" evidence="3"/>
<dbReference type="AlphaFoldDB" id="A0A1G7JT61"/>
<organism evidence="4 5">
    <name type="scientific">Salipiger thiooxidans</name>
    <dbReference type="NCBI Taxonomy" id="282683"/>
    <lineage>
        <taxon>Bacteria</taxon>
        <taxon>Pseudomonadati</taxon>
        <taxon>Pseudomonadota</taxon>
        <taxon>Alphaproteobacteria</taxon>
        <taxon>Rhodobacterales</taxon>
        <taxon>Roseobacteraceae</taxon>
        <taxon>Salipiger</taxon>
    </lineage>
</organism>
<comment type="catalytic activity">
    <reaction evidence="3">
        <text>L-glutaminyl-[protein] + H2O = L-glutamyl-[protein] + NH4(+)</text>
        <dbReference type="Rhea" id="RHEA:16441"/>
        <dbReference type="Rhea" id="RHEA-COMP:10207"/>
        <dbReference type="Rhea" id="RHEA-COMP:10208"/>
        <dbReference type="ChEBI" id="CHEBI:15377"/>
        <dbReference type="ChEBI" id="CHEBI:28938"/>
        <dbReference type="ChEBI" id="CHEBI:29973"/>
        <dbReference type="ChEBI" id="CHEBI:30011"/>
        <dbReference type="EC" id="3.5.1.44"/>
    </reaction>
</comment>
<reference evidence="5" key="1">
    <citation type="submission" date="2016-10" db="EMBL/GenBank/DDBJ databases">
        <authorList>
            <person name="Varghese N."/>
            <person name="Submissions S."/>
        </authorList>
    </citation>
    <scope>NUCLEOTIDE SEQUENCE [LARGE SCALE GENOMIC DNA]</scope>
    <source>
        <strain evidence="5">DSM 10146</strain>
    </source>
</reference>
<dbReference type="RefSeq" id="WP_008883387.1">
    <property type="nucleotide sequence ID" value="NZ_FNAV01000016.1"/>
</dbReference>
<dbReference type="STRING" id="282683.SAMN04488105_11639"/>
<dbReference type="GO" id="GO:0050568">
    <property type="term" value="F:protein-glutamine glutaminase activity"/>
    <property type="evidence" value="ECO:0007669"/>
    <property type="project" value="UniProtKB-UniRule"/>
</dbReference>
<keyword evidence="5" id="KW-1185">Reference proteome</keyword>
<dbReference type="Proteomes" id="UP000198994">
    <property type="component" value="Unassembled WGS sequence"/>
</dbReference>
<dbReference type="EMBL" id="FNAV01000016">
    <property type="protein sequence ID" value="SDF28071.1"/>
    <property type="molecule type" value="Genomic_DNA"/>
</dbReference>
<dbReference type="CDD" id="cd16352">
    <property type="entry name" value="CheD"/>
    <property type="match status" value="1"/>
</dbReference>
<keyword evidence="1 3" id="KW-0145">Chemotaxis</keyword>
<evidence type="ECO:0000256" key="2">
    <source>
        <dbReference type="ARBA" id="ARBA00022801"/>
    </source>
</evidence>
<dbReference type="Pfam" id="PF03975">
    <property type="entry name" value="CheD"/>
    <property type="match status" value="1"/>
</dbReference>
<dbReference type="Gene3D" id="3.30.1330.200">
    <property type="match status" value="1"/>
</dbReference>
<dbReference type="InterPro" id="IPR005659">
    <property type="entry name" value="Chemorcpt_Glu_NH3ase_CheD"/>
</dbReference>
<comment type="function">
    <text evidence="3">Probably deamidates glutamine residues to glutamate on methyl-accepting chemotaxis receptors (MCPs), playing an important role in chemotaxis.</text>
</comment>
<evidence type="ECO:0000256" key="1">
    <source>
        <dbReference type="ARBA" id="ARBA00022500"/>
    </source>
</evidence>